<sequence>MWESDSLIGTFSMAPGWFPGIYTSVEDFNDQIRDYDEVRYQVHHSMEAATKAWVEYFGQRRLGRPATTATERHNPPPPFQTEEFRQLQRVALRALHQRYGEEMNLEQPAPTDDDLILEKPDRRVLARSDLRDMLTQACRTLHIPEPIYRLVTKRLRDSRWTYRHIVSLVPPEGTEGLVVRGRLSYEQSASWEDATRLGLRRLCQLTTGYVDDYNSDLVQRWKVRYGELASELMGMEERMDRMLRRNEAIRQQIQSMDDNMSAAVRAVLGPHQ</sequence>
<dbReference type="EMBL" id="JASCZI010272160">
    <property type="protein sequence ID" value="MED6220678.1"/>
    <property type="molecule type" value="Genomic_DNA"/>
</dbReference>
<evidence type="ECO:0000313" key="3">
    <source>
        <dbReference type="Proteomes" id="UP001341840"/>
    </source>
</evidence>
<comment type="caution">
    <text evidence="2">The sequence shown here is derived from an EMBL/GenBank/DDBJ whole genome shotgun (WGS) entry which is preliminary data.</text>
</comment>
<dbReference type="Proteomes" id="UP001341840">
    <property type="component" value="Unassembled WGS sequence"/>
</dbReference>
<protein>
    <submittedName>
        <fullName evidence="2">Uncharacterized protein</fullName>
    </submittedName>
</protein>
<reference evidence="2 3" key="1">
    <citation type="journal article" date="2023" name="Plants (Basel)">
        <title>Bridging the Gap: Combining Genomics and Transcriptomics Approaches to Understand Stylosanthes scabra, an Orphan Legume from the Brazilian Caatinga.</title>
        <authorList>
            <person name="Ferreira-Neto J.R.C."/>
            <person name="da Silva M.D."/>
            <person name="Binneck E."/>
            <person name="de Melo N.F."/>
            <person name="da Silva R.H."/>
            <person name="de Melo A.L.T.M."/>
            <person name="Pandolfi V."/>
            <person name="Bustamante F.O."/>
            <person name="Brasileiro-Vidal A.C."/>
            <person name="Benko-Iseppon A.M."/>
        </authorList>
    </citation>
    <scope>NUCLEOTIDE SEQUENCE [LARGE SCALE GENOMIC DNA]</scope>
    <source>
        <tissue evidence="2">Leaves</tissue>
    </source>
</reference>
<name>A0ABU6ZFE1_9FABA</name>
<keyword evidence="1" id="KW-0175">Coiled coil</keyword>
<proteinExistence type="predicted"/>
<gene>
    <name evidence="2" type="ORF">PIB30_047164</name>
</gene>
<evidence type="ECO:0000256" key="1">
    <source>
        <dbReference type="SAM" id="Coils"/>
    </source>
</evidence>
<keyword evidence="3" id="KW-1185">Reference proteome</keyword>
<organism evidence="2 3">
    <name type="scientific">Stylosanthes scabra</name>
    <dbReference type="NCBI Taxonomy" id="79078"/>
    <lineage>
        <taxon>Eukaryota</taxon>
        <taxon>Viridiplantae</taxon>
        <taxon>Streptophyta</taxon>
        <taxon>Embryophyta</taxon>
        <taxon>Tracheophyta</taxon>
        <taxon>Spermatophyta</taxon>
        <taxon>Magnoliopsida</taxon>
        <taxon>eudicotyledons</taxon>
        <taxon>Gunneridae</taxon>
        <taxon>Pentapetalae</taxon>
        <taxon>rosids</taxon>
        <taxon>fabids</taxon>
        <taxon>Fabales</taxon>
        <taxon>Fabaceae</taxon>
        <taxon>Papilionoideae</taxon>
        <taxon>50 kb inversion clade</taxon>
        <taxon>dalbergioids sensu lato</taxon>
        <taxon>Dalbergieae</taxon>
        <taxon>Pterocarpus clade</taxon>
        <taxon>Stylosanthes</taxon>
    </lineage>
</organism>
<accession>A0ABU6ZFE1</accession>
<evidence type="ECO:0000313" key="2">
    <source>
        <dbReference type="EMBL" id="MED6220678.1"/>
    </source>
</evidence>
<feature type="coiled-coil region" evidence="1">
    <location>
        <begin position="225"/>
        <end position="259"/>
    </location>
</feature>